<accession>A0A7Z7VLD4</accession>
<name>A0A7Z7VLD4_VIBCL</name>
<dbReference type="EMBL" id="SISP01000032">
    <property type="protein sequence ID" value="TBM39778.1"/>
    <property type="molecule type" value="Genomic_DNA"/>
</dbReference>
<sequence>MSNKQFVKEDRYLVLKRSDIETSLSEGQKDILLAIADIVGLERRRLGKAPLECVVVESDWPNYAEVWKSVESVANGNYKSSDSVSEQDALIQRMFDAGFFGALCYDELMESLLEKGVIDELYYCECDKCGNCFEVVKVGSPCDNCNEGTMQPQDVEPW</sequence>
<dbReference type="AlphaFoldDB" id="A0A7Z7VLD4"/>
<organism evidence="1 2">
    <name type="scientific">Vibrio cholerae</name>
    <dbReference type="NCBI Taxonomy" id="666"/>
    <lineage>
        <taxon>Bacteria</taxon>
        <taxon>Pseudomonadati</taxon>
        <taxon>Pseudomonadota</taxon>
        <taxon>Gammaproteobacteria</taxon>
        <taxon>Vibrionales</taxon>
        <taxon>Vibrionaceae</taxon>
        <taxon>Vibrio</taxon>
    </lineage>
</organism>
<comment type="caution">
    <text evidence="1">The sequence shown here is derived from an EMBL/GenBank/DDBJ whole genome shotgun (WGS) entry which is preliminary data.</text>
</comment>
<evidence type="ECO:0000313" key="2">
    <source>
        <dbReference type="Proteomes" id="UP000294145"/>
    </source>
</evidence>
<reference evidence="1 2" key="1">
    <citation type="submission" date="2019-02" db="EMBL/GenBank/DDBJ databases">
        <title>Genomic plasticity associated with the antimicrobial resistance in Vibrio cholerae.</title>
        <authorList>
            <person name="Verma J."/>
            <person name="Bag S."/>
            <person name="Saha B."/>
            <person name="Kumar P."/>
            <person name="Ghosh T.S."/>
            <person name="Dayal M."/>
            <person name="Senapati T."/>
            <person name="Mehra S."/>
            <person name="Dey P."/>
            <person name="Desigamani A."/>
            <person name="Kumar D."/>
            <person name="Rana P."/>
            <person name="Kumar B."/>
            <person name="Maiti T.K."/>
            <person name="Sharma N.C."/>
            <person name="Bhadra R.K."/>
            <person name="Mutreja A."/>
            <person name="Nair G.B."/>
            <person name="Ramamurthy T."/>
            <person name="Das B."/>
        </authorList>
    </citation>
    <scope>NUCLEOTIDE SEQUENCE [LARGE SCALE GENOMIC DNA]</scope>
    <source>
        <strain evidence="1 2">IDH06781</strain>
    </source>
</reference>
<proteinExistence type="predicted"/>
<evidence type="ECO:0000313" key="1">
    <source>
        <dbReference type="EMBL" id="TBM39778.1"/>
    </source>
</evidence>
<protein>
    <submittedName>
        <fullName evidence="1">Uncharacterized protein</fullName>
    </submittedName>
</protein>
<gene>
    <name evidence="1" type="ORF">EYB64_16190</name>
</gene>
<dbReference type="Proteomes" id="UP000294145">
    <property type="component" value="Unassembled WGS sequence"/>
</dbReference>
<dbReference type="RefSeq" id="WP_154813873.1">
    <property type="nucleotide sequence ID" value="NZ_SISP01000032.1"/>
</dbReference>